<gene>
    <name evidence="1" type="ORF">PHET_12434</name>
</gene>
<dbReference type="OrthoDB" id="10473986at2759"/>
<dbReference type="Proteomes" id="UP000748531">
    <property type="component" value="Unassembled WGS sequence"/>
</dbReference>
<reference evidence="1" key="1">
    <citation type="submission" date="2019-05" db="EMBL/GenBank/DDBJ databases">
        <title>Annotation for the trematode Paragonimus heterotremus.</title>
        <authorList>
            <person name="Choi Y.-J."/>
        </authorList>
    </citation>
    <scope>NUCLEOTIDE SEQUENCE</scope>
    <source>
        <strain evidence="1">LC</strain>
    </source>
</reference>
<evidence type="ECO:0000313" key="1">
    <source>
        <dbReference type="EMBL" id="KAF5394002.1"/>
    </source>
</evidence>
<sequence>MENIVPQTGYNTVISFQQDNGNSFFSNVPSVIFMNLQHHNYQQHRITVRWMLNKSVILMRVAVWTKVVPYYICPTNVVISFVAI</sequence>
<proteinExistence type="predicted"/>
<evidence type="ECO:0000313" key="2">
    <source>
        <dbReference type="Proteomes" id="UP000748531"/>
    </source>
</evidence>
<protein>
    <submittedName>
        <fullName evidence="1">Uncharacterized protein</fullName>
    </submittedName>
</protein>
<accession>A0A8J4T5J1</accession>
<organism evidence="1 2">
    <name type="scientific">Paragonimus heterotremus</name>
    <dbReference type="NCBI Taxonomy" id="100268"/>
    <lineage>
        <taxon>Eukaryota</taxon>
        <taxon>Metazoa</taxon>
        <taxon>Spiralia</taxon>
        <taxon>Lophotrochozoa</taxon>
        <taxon>Platyhelminthes</taxon>
        <taxon>Trematoda</taxon>
        <taxon>Digenea</taxon>
        <taxon>Plagiorchiida</taxon>
        <taxon>Troglotremata</taxon>
        <taxon>Troglotrematidae</taxon>
        <taxon>Paragonimus</taxon>
    </lineage>
</organism>
<dbReference type="AlphaFoldDB" id="A0A8J4T5J1"/>
<keyword evidence="2" id="KW-1185">Reference proteome</keyword>
<name>A0A8J4T5J1_9TREM</name>
<dbReference type="EMBL" id="LUCH01024905">
    <property type="protein sequence ID" value="KAF5394002.1"/>
    <property type="molecule type" value="Genomic_DNA"/>
</dbReference>
<comment type="caution">
    <text evidence="1">The sequence shown here is derived from an EMBL/GenBank/DDBJ whole genome shotgun (WGS) entry which is preliminary data.</text>
</comment>